<accession>A0A0F9IDY7</accession>
<name>A0A0F9IDY7_9ZZZZ</name>
<gene>
    <name evidence="1" type="ORF">LCGC14_1592670</name>
</gene>
<protein>
    <submittedName>
        <fullName evidence="1">Uncharacterized protein</fullName>
    </submittedName>
</protein>
<reference evidence="1" key="1">
    <citation type="journal article" date="2015" name="Nature">
        <title>Complex archaea that bridge the gap between prokaryotes and eukaryotes.</title>
        <authorList>
            <person name="Spang A."/>
            <person name="Saw J.H."/>
            <person name="Jorgensen S.L."/>
            <person name="Zaremba-Niedzwiedzka K."/>
            <person name="Martijn J."/>
            <person name="Lind A.E."/>
            <person name="van Eijk R."/>
            <person name="Schleper C."/>
            <person name="Guy L."/>
            <person name="Ettema T.J."/>
        </authorList>
    </citation>
    <scope>NUCLEOTIDE SEQUENCE</scope>
</reference>
<evidence type="ECO:0000313" key="1">
    <source>
        <dbReference type="EMBL" id="KKM25667.1"/>
    </source>
</evidence>
<sequence length="66" mass="7683">MRIRFERDETRLVTIGSVEGRPEAVREFFDTIQAAPLTHLPTRLVDDWIEELKHYLGEEVESITVA</sequence>
<comment type="caution">
    <text evidence="1">The sequence shown here is derived from an EMBL/GenBank/DDBJ whole genome shotgun (WGS) entry which is preliminary data.</text>
</comment>
<dbReference type="AlphaFoldDB" id="A0A0F9IDY7"/>
<dbReference type="EMBL" id="LAZR01012669">
    <property type="protein sequence ID" value="KKM25667.1"/>
    <property type="molecule type" value="Genomic_DNA"/>
</dbReference>
<organism evidence="1">
    <name type="scientific">marine sediment metagenome</name>
    <dbReference type="NCBI Taxonomy" id="412755"/>
    <lineage>
        <taxon>unclassified sequences</taxon>
        <taxon>metagenomes</taxon>
        <taxon>ecological metagenomes</taxon>
    </lineage>
</organism>
<proteinExistence type="predicted"/>